<keyword evidence="7 12" id="KW-0418">Kinase</keyword>
<dbReference type="InterPro" id="IPR003661">
    <property type="entry name" value="HisK_dim/P_dom"/>
</dbReference>
<feature type="transmembrane region" description="Helical" evidence="10">
    <location>
        <begin position="124"/>
        <end position="144"/>
    </location>
</feature>
<dbReference type="InterPro" id="IPR005467">
    <property type="entry name" value="His_kinase_dom"/>
</dbReference>
<evidence type="ECO:0000256" key="9">
    <source>
        <dbReference type="ARBA" id="ARBA00023136"/>
    </source>
</evidence>
<evidence type="ECO:0000256" key="3">
    <source>
        <dbReference type="ARBA" id="ARBA00012438"/>
    </source>
</evidence>
<evidence type="ECO:0000313" key="12">
    <source>
        <dbReference type="EMBL" id="RJG08464.1"/>
    </source>
</evidence>
<evidence type="ECO:0000256" key="5">
    <source>
        <dbReference type="ARBA" id="ARBA00022679"/>
    </source>
</evidence>
<evidence type="ECO:0000256" key="2">
    <source>
        <dbReference type="ARBA" id="ARBA00004370"/>
    </source>
</evidence>
<comment type="subcellular location">
    <subcellularLocation>
        <location evidence="2">Membrane</location>
    </subcellularLocation>
</comment>
<dbReference type="InterPro" id="IPR050428">
    <property type="entry name" value="TCS_sensor_his_kinase"/>
</dbReference>
<dbReference type="Pfam" id="PF00512">
    <property type="entry name" value="HisKA"/>
    <property type="match status" value="1"/>
</dbReference>
<gene>
    <name evidence="12" type="ORF">D3872_23795</name>
</gene>
<dbReference type="PANTHER" id="PTHR45436:SF16">
    <property type="entry name" value="HISTIDINE KINASE"/>
    <property type="match status" value="1"/>
</dbReference>
<dbReference type="Pfam" id="PF02518">
    <property type="entry name" value="HATPase_c"/>
    <property type="match status" value="1"/>
</dbReference>
<evidence type="ECO:0000256" key="4">
    <source>
        <dbReference type="ARBA" id="ARBA00022553"/>
    </source>
</evidence>
<dbReference type="GO" id="GO:0005886">
    <property type="term" value="C:plasma membrane"/>
    <property type="evidence" value="ECO:0007669"/>
    <property type="project" value="TreeGrafter"/>
</dbReference>
<evidence type="ECO:0000256" key="7">
    <source>
        <dbReference type="ARBA" id="ARBA00022777"/>
    </source>
</evidence>
<evidence type="ECO:0000313" key="13">
    <source>
        <dbReference type="Proteomes" id="UP000284006"/>
    </source>
</evidence>
<feature type="transmembrane region" description="Helical" evidence="10">
    <location>
        <begin position="12"/>
        <end position="34"/>
    </location>
</feature>
<dbReference type="EC" id="2.7.13.3" evidence="3"/>
<keyword evidence="8 10" id="KW-1133">Transmembrane helix</keyword>
<proteinExistence type="predicted"/>
<dbReference type="InterPro" id="IPR003594">
    <property type="entry name" value="HATPase_dom"/>
</dbReference>
<dbReference type="PROSITE" id="PS50109">
    <property type="entry name" value="HIS_KIN"/>
    <property type="match status" value="1"/>
</dbReference>
<evidence type="ECO:0000259" key="11">
    <source>
        <dbReference type="PROSITE" id="PS50109"/>
    </source>
</evidence>
<organism evidence="12 13">
    <name type="scientific">Massilia cavernae</name>
    <dbReference type="NCBI Taxonomy" id="2320864"/>
    <lineage>
        <taxon>Bacteria</taxon>
        <taxon>Pseudomonadati</taxon>
        <taxon>Pseudomonadota</taxon>
        <taxon>Betaproteobacteria</taxon>
        <taxon>Burkholderiales</taxon>
        <taxon>Oxalobacteraceae</taxon>
        <taxon>Telluria group</taxon>
        <taxon>Massilia</taxon>
    </lineage>
</organism>
<dbReference type="SUPFAM" id="SSF55874">
    <property type="entry name" value="ATPase domain of HSP90 chaperone/DNA topoisomerase II/histidine kinase"/>
    <property type="match status" value="1"/>
</dbReference>
<keyword evidence="4" id="KW-0597">Phosphoprotein</keyword>
<dbReference type="EMBL" id="QYUP01000188">
    <property type="protein sequence ID" value="RJG08464.1"/>
    <property type="molecule type" value="Genomic_DNA"/>
</dbReference>
<keyword evidence="13" id="KW-1185">Reference proteome</keyword>
<dbReference type="Proteomes" id="UP000284006">
    <property type="component" value="Unassembled WGS sequence"/>
</dbReference>
<dbReference type="CDD" id="cd00082">
    <property type="entry name" value="HisKA"/>
    <property type="match status" value="1"/>
</dbReference>
<comment type="caution">
    <text evidence="12">The sequence shown here is derived from an EMBL/GenBank/DDBJ whole genome shotgun (WGS) entry which is preliminary data.</text>
</comment>
<dbReference type="Gene3D" id="6.10.340.10">
    <property type="match status" value="1"/>
</dbReference>
<dbReference type="GO" id="GO:0000155">
    <property type="term" value="F:phosphorelay sensor kinase activity"/>
    <property type="evidence" value="ECO:0007669"/>
    <property type="project" value="InterPro"/>
</dbReference>
<dbReference type="InterPro" id="IPR036890">
    <property type="entry name" value="HATPase_C_sf"/>
</dbReference>
<dbReference type="PANTHER" id="PTHR45436">
    <property type="entry name" value="SENSOR HISTIDINE KINASE YKOH"/>
    <property type="match status" value="1"/>
</dbReference>
<dbReference type="Gene3D" id="3.30.565.10">
    <property type="entry name" value="Histidine kinase-like ATPase, C-terminal domain"/>
    <property type="match status" value="1"/>
</dbReference>
<sequence>MTIPNSIGKRIVRAYLLFSLGCTVLFAIAAAVVVEGIEVKLVDERLMEVAAWATPRHIGKLSVEMPAGLSFHHGGDIPISLRNLPEGIHEIDVDGVGLHVYASQNSAGPYVVIDHESDYVKVELAVYSMLGLGFLGFIGMSVFLGRYVASSVVTPIVALSTAVSERQQDLPLQGSDDELGILARAFAGHTSELQQFLDRERFFTGDVSHELRTPLTVISGAAEILMMEGRGNPAIHAPAERIYRAARDATDSVTILLLLARSPELIEAEIIQAADVVRDEVARYQALVVDKPVSLEFAGGTDFAVRAPRRLVAAVVGNLIKNGCAYTPAGTVSVSLENHAVIVSDTGKGLPDAVQAMLKGDDGPTELRGSEGTGLGLALVKRICRYLDATLEVSSGARHGTVFRIEFKPV</sequence>
<keyword evidence="6 10" id="KW-0812">Transmembrane</keyword>
<dbReference type="SMART" id="SM00387">
    <property type="entry name" value="HATPase_c"/>
    <property type="match status" value="1"/>
</dbReference>
<evidence type="ECO:0000256" key="8">
    <source>
        <dbReference type="ARBA" id="ARBA00022989"/>
    </source>
</evidence>
<dbReference type="OrthoDB" id="9121563at2"/>
<reference evidence="12 13" key="1">
    <citation type="submission" date="2018-09" db="EMBL/GenBank/DDBJ databases">
        <authorList>
            <person name="Zhu H."/>
        </authorList>
    </citation>
    <scope>NUCLEOTIDE SEQUENCE [LARGE SCALE GENOMIC DNA]</scope>
    <source>
        <strain evidence="12 13">K1S02-61</strain>
    </source>
</reference>
<keyword evidence="9 10" id="KW-0472">Membrane</keyword>
<dbReference type="Gene3D" id="1.10.287.130">
    <property type="match status" value="1"/>
</dbReference>
<feature type="domain" description="Histidine kinase" evidence="11">
    <location>
        <begin position="206"/>
        <end position="410"/>
    </location>
</feature>
<protein>
    <recommendedName>
        <fullName evidence="3">histidine kinase</fullName>
        <ecNumber evidence="3">2.7.13.3</ecNumber>
    </recommendedName>
</protein>
<dbReference type="InterPro" id="IPR004358">
    <property type="entry name" value="Sig_transdc_His_kin-like_C"/>
</dbReference>
<comment type="catalytic activity">
    <reaction evidence="1">
        <text>ATP + protein L-histidine = ADP + protein N-phospho-L-histidine.</text>
        <dbReference type="EC" id="2.7.13.3"/>
    </reaction>
</comment>
<keyword evidence="5" id="KW-0808">Transferase</keyword>
<dbReference type="AlphaFoldDB" id="A0A418X7I7"/>
<dbReference type="SMART" id="SM00388">
    <property type="entry name" value="HisKA"/>
    <property type="match status" value="1"/>
</dbReference>
<name>A0A418X7I7_9BURK</name>
<dbReference type="SUPFAM" id="SSF47384">
    <property type="entry name" value="Homodimeric domain of signal transducing histidine kinase"/>
    <property type="match status" value="1"/>
</dbReference>
<dbReference type="InterPro" id="IPR036097">
    <property type="entry name" value="HisK_dim/P_sf"/>
</dbReference>
<evidence type="ECO:0000256" key="10">
    <source>
        <dbReference type="SAM" id="Phobius"/>
    </source>
</evidence>
<dbReference type="PRINTS" id="PR00344">
    <property type="entry name" value="BCTRLSENSOR"/>
</dbReference>
<accession>A0A418X7I7</accession>
<evidence type="ECO:0000256" key="6">
    <source>
        <dbReference type="ARBA" id="ARBA00022692"/>
    </source>
</evidence>
<evidence type="ECO:0000256" key="1">
    <source>
        <dbReference type="ARBA" id="ARBA00000085"/>
    </source>
</evidence>
<dbReference type="RefSeq" id="WP_119813091.1">
    <property type="nucleotide sequence ID" value="NZ_QYUP01000188.1"/>
</dbReference>